<dbReference type="OrthoDB" id="9978233at2759"/>
<dbReference type="EMBL" id="CAADRA010000055">
    <property type="protein sequence ID" value="VFT78103.1"/>
    <property type="molecule type" value="Genomic_DNA"/>
</dbReference>
<evidence type="ECO:0000313" key="7">
    <source>
        <dbReference type="EMBL" id="VFT78103.1"/>
    </source>
</evidence>
<keyword evidence="8" id="KW-1185">Reference proteome</keyword>
<protein>
    <submittedName>
        <fullName evidence="7">Aste57867_879 protein</fullName>
    </submittedName>
</protein>
<organism evidence="7 8">
    <name type="scientific">Aphanomyces stellatus</name>
    <dbReference type="NCBI Taxonomy" id="120398"/>
    <lineage>
        <taxon>Eukaryota</taxon>
        <taxon>Sar</taxon>
        <taxon>Stramenopiles</taxon>
        <taxon>Oomycota</taxon>
        <taxon>Saprolegniomycetes</taxon>
        <taxon>Saprolegniales</taxon>
        <taxon>Verrucalvaceae</taxon>
        <taxon>Aphanomyces</taxon>
    </lineage>
</organism>
<dbReference type="GO" id="GO:0046872">
    <property type="term" value="F:metal ion binding"/>
    <property type="evidence" value="ECO:0007669"/>
    <property type="project" value="UniProtKB-KW"/>
</dbReference>
<name>A0A485K440_9STRA</name>
<evidence type="ECO:0000313" key="8">
    <source>
        <dbReference type="Proteomes" id="UP000332933"/>
    </source>
</evidence>
<evidence type="ECO:0000256" key="3">
    <source>
        <dbReference type="ARBA" id="ARBA00023002"/>
    </source>
</evidence>
<dbReference type="GO" id="GO:0034440">
    <property type="term" value="P:lipid oxidation"/>
    <property type="evidence" value="ECO:0007669"/>
    <property type="project" value="InterPro"/>
</dbReference>
<dbReference type="SUPFAM" id="SSF48484">
    <property type="entry name" value="Lipoxigenase"/>
    <property type="match status" value="1"/>
</dbReference>
<reference evidence="6" key="2">
    <citation type="submission" date="2019-06" db="EMBL/GenBank/DDBJ databases">
        <title>Genomics analysis of Aphanomyces spp. identifies a new class of oomycete effector associated with host adaptation.</title>
        <authorList>
            <person name="Gaulin E."/>
        </authorList>
    </citation>
    <scope>NUCLEOTIDE SEQUENCE</scope>
    <source>
        <strain evidence="6">CBS 578.67</strain>
    </source>
</reference>
<dbReference type="PANTHER" id="PTHR11771">
    <property type="entry name" value="LIPOXYGENASE"/>
    <property type="match status" value="1"/>
</dbReference>
<dbReference type="InterPro" id="IPR036226">
    <property type="entry name" value="LipOase_C_sf"/>
</dbReference>
<keyword evidence="2" id="KW-0223">Dioxygenase</keyword>
<sequence>MPSLVRSLIALVTVAKAAPLFSHDEPVNHVARSLASTQDLAFVQLPTTQKILAGLGGNPALLAAMLNDTRLDIWTHLMLAMVQVKMNEWHTPRADSNITVPTIKMPLTKLSIPHTTLEVPTQDEDWPDDPPQFNAALNYMRDYAPFVDNLEATWQAGEDKEAYVMSKVGKMWPPVHVAWTDRYSDKALSQVVFSGMGSHVIEKLPKTQADGSYYGVLLNFMDQLDVRSGFAKYGADAYFDKHGNVVKIIRQNKTYFPGSNGWEYAKMTFRGSLMVKITVVDHLLGLHAVVGNYIATAAREQLPPNHPLRRLLKPFTFRAVEVVVVATRALFATNGFLHRGHALSETGMQDVWSYGLKQFHFETFPETVRRQRIDTVSLPFHTDGLDFWDSTRSFVSDYVDLYYDCDEAVTRDASLAQFWRALDSKFPKQLRPLTMETLKDTMAQFIVWTTGMHNHVGSIADYVRDPAFTPPAWIEGQLAAPPGYVIRAAIIMAATSFSQPSILEDFSHVMLDDDAKSLCHEFTDDLKRLSKKIDRRNRNRAQAFQSFNPKFMDISVGI</sequence>
<feature type="chain" id="PRO_5033436578" evidence="4">
    <location>
        <begin position="18"/>
        <end position="558"/>
    </location>
</feature>
<dbReference type="EMBL" id="VJMH01000055">
    <property type="protein sequence ID" value="KAF0719665.1"/>
    <property type="molecule type" value="Genomic_DNA"/>
</dbReference>
<dbReference type="InterPro" id="IPR000907">
    <property type="entry name" value="LipOase"/>
</dbReference>
<evidence type="ECO:0000256" key="1">
    <source>
        <dbReference type="ARBA" id="ARBA00022723"/>
    </source>
</evidence>
<gene>
    <name evidence="7" type="primary">Aste57867_879</name>
    <name evidence="6" type="ORF">As57867_000878</name>
    <name evidence="7" type="ORF">ASTE57867_879</name>
</gene>
<proteinExistence type="predicted"/>
<feature type="signal peptide" evidence="4">
    <location>
        <begin position="1"/>
        <end position="17"/>
    </location>
</feature>
<dbReference type="PROSITE" id="PS51393">
    <property type="entry name" value="LIPOXYGENASE_3"/>
    <property type="match status" value="1"/>
</dbReference>
<keyword evidence="4" id="KW-0732">Signal</keyword>
<keyword evidence="3" id="KW-0560">Oxidoreductase</keyword>
<dbReference type="Gene3D" id="1.20.245.10">
    <property type="entry name" value="Lipoxygenase-1, Domain 5"/>
    <property type="match status" value="1"/>
</dbReference>
<keyword evidence="1" id="KW-0479">Metal-binding</keyword>
<evidence type="ECO:0000313" key="6">
    <source>
        <dbReference type="EMBL" id="KAF0719665.1"/>
    </source>
</evidence>
<evidence type="ECO:0000256" key="2">
    <source>
        <dbReference type="ARBA" id="ARBA00022964"/>
    </source>
</evidence>
<dbReference type="GO" id="GO:0016702">
    <property type="term" value="F:oxidoreductase activity, acting on single donors with incorporation of molecular oxygen, incorporation of two atoms of oxygen"/>
    <property type="evidence" value="ECO:0007669"/>
    <property type="project" value="InterPro"/>
</dbReference>
<dbReference type="Pfam" id="PF00305">
    <property type="entry name" value="Lipoxygenase"/>
    <property type="match status" value="1"/>
</dbReference>
<reference evidence="7 8" key="1">
    <citation type="submission" date="2019-03" db="EMBL/GenBank/DDBJ databases">
        <authorList>
            <person name="Gaulin E."/>
            <person name="Dumas B."/>
        </authorList>
    </citation>
    <scope>NUCLEOTIDE SEQUENCE [LARGE SCALE GENOMIC DNA]</scope>
    <source>
        <strain evidence="7">CBS 568.67</strain>
    </source>
</reference>
<dbReference type="AlphaFoldDB" id="A0A485K440"/>
<accession>A0A485K440</accession>
<evidence type="ECO:0000256" key="4">
    <source>
        <dbReference type="SAM" id="SignalP"/>
    </source>
</evidence>
<dbReference type="Proteomes" id="UP000332933">
    <property type="component" value="Unassembled WGS sequence"/>
</dbReference>
<evidence type="ECO:0000259" key="5">
    <source>
        <dbReference type="PROSITE" id="PS51393"/>
    </source>
</evidence>
<dbReference type="InterPro" id="IPR013819">
    <property type="entry name" value="LipOase_C"/>
</dbReference>
<feature type="domain" description="Lipoxygenase" evidence="5">
    <location>
        <begin position="262"/>
        <end position="420"/>
    </location>
</feature>